<dbReference type="InterPro" id="IPR006680">
    <property type="entry name" value="Amidohydro-rel"/>
</dbReference>
<dbReference type="EMBL" id="JANSKA010000001">
    <property type="protein sequence ID" value="MCR9035621.1"/>
    <property type="molecule type" value="Genomic_DNA"/>
</dbReference>
<accession>A0ABT1Z5Y4</accession>
<sequence length="455" mass="50307">MRTARIANARIVTPDGIVSGDVTFEAPEEAGHSGRILEVGPSTLNADQTFDACGAWLVPGGIDAHVHFGGFGSVPIADGFYRGSRAALAGGTTTVIDFVEPDGEESVPHAIERRRRDAMTSMVDYVFRLVLTENYRMQMEHLPLAERAGIHDFKLFTIYDGETLREDDMRFILGKLADDPHRTFLVHAEDPDQIARLQAEHGDSTDFLELARTRPPECEARMVRMLRHLVDETGARVCVAHSTTAATMDLLEGPVPARGEFVAETCPHYLAFTEDSLKGKGGCLFTMTPPLRDAGNVEALWNKALEGQLILSTDHCPYSLRYKRDATYQTVPCGVDGVWTRMSWLYSEGVASRGMDMRRYVLLTSENAAKFYGLFPRKGAIVPGADADLAVIQDGEWQVRVEDAPDALDYTIWEGNRLRGRVARTYHGGRLAFDGTRVLARPGSGKQIDKTRMEA</sequence>
<evidence type="ECO:0000256" key="1">
    <source>
        <dbReference type="ARBA" id="ARBA00001947"/>
    </source>
</evidence>
<dbReference type="SUPFAM" id="SSF51338">
    <property type="entry name" value="Composite domain of metallo-dependent hydrolases"/>
    <property type="match status" value="2"/>
</dbReference>
<dbReference type="Pfam" id="PF01979">
    <property type="entry name" value="Amidohydro_1"/>
    <property type="match status" value="1"/>
</dbReference>
<keyword evidence="4" id="KW-1185">Reference proteome</keyword>
<dbReference type="InterPro" id="IPR050378">
    <property type="entry name" value="Metallo-dep_Hydrolases_sf"/>
</dbReference>
<dbReference type="InterPro" id="IPR032466">
    <property type="entry name" value="Metal_Hydrolase"/>
</dbReference>
<dbReference type="Proteomes" id="UP001204320">
    <property type="component" value="Unassembled WGS sequence"/>
</dbReference>
<organism evidence="3 4">
    <name type="scientific">Tractidigestivibacter montrealensis</name>
    <dbReference type="NCBI Taxonomy" id="2972466"/>
    <lineage>
        <taxon>Bacteria</taxon>
        <taxon>Bacillati</taxon>
        <taxon>Actinomycetota</taxon>
        <taxon>Coriobacteriia</taxon>
        <taxon>Coriobacteriales</taxon>
        <taxon>Atopobiaceae</taxon>
        <taxon>Tractidigestivibacter</taxon>
    </lineage>
</organism>
<evidence type="ECO:0000259" key="2">
    <source>
        <dbReference type="Pfam" id="PF01979"/>
    </source>
</evidence>
<feature type="domain" description="Amidohydrolase-related" evidence="2">
    <location>
        <begin position="57"/>
        <end position="430"/>
    </location>
</feature>
<dbReference type="PANTHER" id="PTHR11647">
    <property type="entry name" value="HYDRANTOINASE/DIHYDROPYRIMIDINASE FAMILY MEMBER"/>
    <property type="match status" value="1"/>
</dbReference>
<comment type="cofactor">
    <cofactor evidence="1">
        <name>Zn(2+)</name>
        <dbReference type="ChEBI" id="CHEBI:29105"/>
    </cofactor>
</comment>
<comment type="caution">
    <text evidence="3">The sequence shown here is derived from an EMBL/GenBank/DDBJ whole genome shotgun (WGS) entry which is preliminary data.</text>
</comment>
<name>A0ABT1Z5Y4_9ACTN</name>
<dbReference type="SUPFAM" id="SSF51556">
    <property type="entry name" value="Metallo-dependent hydrolases"/>
    <property type="match status" value="1"/>
</dbReference>
<dbReference type="InterPro" id="IPR011059">
    <property type="entry name" value="Metal-dep_hydrolase_composite"/>
</dbReference>
<evidence type="ECO:0000313" key="3">
    <source>
        <dbReference type="EMBL" id="MCR9035621.1"/>
    </source>
</evidence>
<proteinExistence type="predicted"/>
<dbReference type="PANTHER" id="PTHR11647:SF1">
    <property type="entry name" value="COLLAPSIN RESPONSE MEDIATOR PROTEIN"/>
    <property type="match status" value="1"/>
</dbReference>
<gene>
    <name evidence="3" type="ORF">NVS32_01420</name>
</gene>
<dbReference type="RefSeq" id="WP_258498415.1">
    <property type="nucleotide sequence ID" value="NZ_JANSKA010000001.1"/>
</dbReference>
<reference evidence="3 4" key="1">
    <citation type="submission" date="2022-08" db="EMBL/GenBank/DDBJ databases">
        <title>Tractidigestivibacter montrealensis type strain KD21.</title>
        <authorList>
            <person name="Diop K."/>
            <person name="Richard C."/>
            <person name="Routy B."/>
        </authorList>
    </citation>
    <scope>NUCLEOTIDE SEQUENCE [LARGE SCALE GENOMIC DNA]</scope>
    <source>
        <strain evidence="3 4">KD21</strain>
    </source>
</reference>
<evidence type="ECO:0000313" key="4">
    <source>
        <dbReference type="Proteomes" id="UP001204320"/>
    </source>
</evidence>
<dbReference type="Gene3D" id="3.20.20.140">
    <property type="entry name" value="Metal-dependent hydrolases"/>
    <property type="match status" value="1"/>
</dbReference>
<dbReference type="Gene3D" id="2.30.40.10">
    <property type="entry name" value="Urease, subunit C, domain 1"/>
    <property type="match status" value="1"/>
</dbReference>
<protein>
    <submittedName>
        <fullName evidence="3">Amidohydrolase family protein</fullName>
    </submittedName>
</protein>